<dbReference type="AlphaFoldDB" id="A0A139YA72"/>
<reference evidence="1 2" key="1">
    <citation type="journal article" date="2016" name="Nat. Commun.">
        <title>Local admixture of amplified and diversified secreted pathogenesis determinants shapes mosaic Toxoplasma gondii genomes.</title>
        <authorList>
            <person name="Lorenzi H."/>
            <person name="Khan A."/>
            <person name="Behnke M.S."/>
            <person name="Namasivayam S."/>
            <person name="Swapna L.S."/>
            <person name="Hadjithomas M."/>
            <person name="Karamycheva S."/>
            <person name="Pinney D."/>
            <person name="Brunk B.P."/>
            <person name="Ajioka J.W."/>
            <person name="Ajzenberg D."/>
            <person name="Boothroyd J.C."/>
            <person name="Boyle J.P."/>
            <person name="Darde M.L."/>
            <person name="Diaz-Miranda M.A."/>
            <person name="Dubey J.P."/>
            <person name="Fritz H.M."/>
            <person name="Gennari S.M."/>
            <person name="Gregory B.D."/>
            <person name="Kim K."/>
            <person name="Saeij J.P."/>
            <person name="Su C."/>
            <person name="White M.W."/>
            <person name="Zhu X.Q."/>
            <person name="Howe D.K."/>
            <person name="Rosenthal B.M."/>
            <person name="Grigg M.E."/>
            <person name="Parkinson J."/>
            <person name="Liu L."/>
            <person name="Kissinger J.C."/>
            <person name="Roos D.S."/>
            <person name="Sibley L.D."/>
        </authorList>
    </citation>
    <scope>NUCLEOTIDE SEQUENCE [LARGE SCALE GENOMIC DNA]</scope>
    <source>
        <strain evidence="1 2">ARI</strain>
    </source>
</reference>
<proteinExistence type="predicted"/>
<organism evidence="1 2">
    <name type="scientific">Toxoplasma gondii ARI</name>
    <dbReference type="NCBI Taxonomy" id="1074872"/>
    <lineage>
        <taxon>Eukaryota</taxon>
        <taxon>Sar</taxon>
        <taxon>Alveolata</taxon>
        <taxon>Apicomplexa</taxon>
        <taxon>Conoidasida</taxon>
        <taxon>Coccidia</taxon>
        <taxon>Eucoccidiorida</taxon>
        <taxon>Eimeriorina</taxon>
        <taxon>Sarcocystidae</taxon>
        <taxon>Toxoplasma</taxon>
    </lineage>
</organism>
<dbReference type="EMBL" id="AGQS02003432">
    <property type="protein sequence ID" value="KYF49264.1"/>
    <property type="molecule type" value="Genomic_DNA"/>
</dbReference>
<evidence type="ECO:0000313" key="1">
    <source>
        <dbReference type="EMBL" id="KYF49264.1"/>
    </source>
</evidence>
<protein>
    <submittedName>
        <fullName evidence="1">Uncharacterized protein</fullName>
    </submittedName>
</protein>
<sequence length="137" mass="16056">VAQKTETKRLQRELRRRRRSRCWRMPSRPSKWTRLKFVLNLDEEDRTLCRLCFEGKGVNRRDGKIQKKLSPRFSEIRRRCERGLSPLFGLLKDSDEEFPATQQKNTSQIAHRIPEHAPTGKMSVYAVAGVQGVYVSL</sequence>
<evidence type="ECO:0000313" key="2">
    <source>
        <dbReference type="Proteomes" id="UP000074247"/>
    </source>
</evidence>
<dbReference type="VEuPathDB" id="ToxoDB:TGARI_246450B"/>
<feature type="non-terminal residue" evidence="1">
    <location>
        <position position="1"/>
    </location>
</feature>
<comment type="caution">
    <text evidence="1">The sequence shown here is derived from an EMBL/GenBank/DDBJ whole genome shotgun (WGS) entry which is preliminary data.</text>
</comment>
<dbReference type="Proteomes" id="UP000074247">
    <property type="component" value="Unassembled WGS sequence"/>
</dbReference>
<gene>
    <name evidence="1" type="ORF">TGARI_246450B</name>
</gene>
<accession>A0A139YA72</accession>
<name>A0A139YA72_TOXGO</name>